<evidence type="ECO:0000313" key="3">
    <source>
        <dbReference type="Proteomes" id="UP000578819"/>
    </source>
</evidence>
<feature type="compositionally biased region" description="Polar residues" evidence="1">
    <location>
        <begin position="539"/>
        <end position="553"/>
    </location>
</feature>
<proteinExistence type="predicted"/>
<comment type="caution">
    <text evidence="2">The sequence shown here is derived from an EMBL/GenBank/DDBJ whole genome shotgun (WGS) entry which is preliminary data.</text>
</comment>
<organism evidence="2 3">
    <name type="scientific">Micromonospora polyrhachis</name>
    <dbReference type="NCBI Taxonomy" id="1282883"/>
    <lineage>
        <taxon>Bacteria</taxon>
        <taxon>Bacillati</taxon>
        <taxon>Actinomycetota</taxon>
        <taxon>Actinomycetes</taxon>
        <taxon>Micromonosporales</taxon>
        <taxon>Micromonosporaceae</taxon>
        <taxon>Micromonospora</taxon>
    </lineage>
</organism>
<feature type="compositionally biased region" description="Polar residues" evidence="1">
    <location>
        <begin position="330"/>
        <end position="341"/>
    </location>
</feature>
<feature type="compositionally biased region" description="Low complexity" evidence="1">
    <location>
        <begin position="283"/>
        <end position="295"/>
    </location>
</feature>
<feature type="region of interest" description="Disordered" evidence="1">
    <location>
        <begin position="165"/>
        <end position="652"/>
    </location>
</feature>
<reference evidence="2 3" key="1">
    <citation type="submission" date="2020-08" db="EMBL/GenBank/DDBJ databases">
        <title>Sequencing the genomes of 1000 actinobacteria strains.</title>
        <authorList>
            <person name="Klenk H.-P."/>
        </authorList>
    </citation>
    <scope>NUCLEOTIDE SEQUENCE [LARGE SCALE GENOMIC DNA]</scope>
    <source>
        <strain evidence="2 3">DSM 45886</strain>
    </source>
</reference>
<feature type="compositionally biased region" description="Polar residues" evidence="1">
    <location>
        <begin position="491"/>
        <end position="508"/>
    </location>
</feature>
<keyword evidence="3" id="KW-1185">Reference proteome</keyword>
<feature type="compositionally biased region" description="Gly residues" evidence="1">
    <location>
        <begin position="642"/>
        <end position="651"/>
    </location>
</feature>
<feature type="compositionally biased region" description="Polar residues" evidence="1">
    <location>
        <begin position="435"/>
        <end position="445"/>
    </location>
</feature>
<dbReference type="AlphaFoldDB" id="A0A7W7SWT2"/>
<dbReference type="EMBL" id="JACHJW010000001">
    <property type="protein sequence ID" value="MBB4962440.1"/>
    <property type="molecule type" value="Genomic_DNA"/>
</dbReference>
<feature type="compositionally biased region" description="Low complexity" evidence="1">
    <location>
        <begin position="523"/>
        <end position="537"/>
    </location>
</feature>
<gene>
    <name evidence="2" type="ORF">FHR38_006173</name>
</gene>
<feature type="compositionally biased region" description="Pro residues" evidence="1">
    <location>
        <begin position="91"/>
        <end position="116"/>
    </location>
</feature>
<feature type="region of interest" description="Disordered" evidence="1">
    <location>
        <begin position="51"/>
        <end position="132"/>
    </location>
</feature>
<protein>
    <submittedName>
        <fullName evidence="2">Uncharacterized protein</fullName>
    </submittedName>
</protein>
<feature type="compositionally biased region" description="Pro residues" evidence="1">
    <location>
        <begin position="265"/>
        <end position="277"/>
    </location>
</feature>
<feature type="compositionally biased region" description="Low complexity" evidence="1">
    <location>
        <begin position="367"/>
        <end position="405"/>
    </location>
</feature>
<name>A0A7W7SWT2_9ACTN</name>
<feature type="region of interest" description="Disordered" evidence="1">
    <location>
        <begin position="714"/>
        <end position="784"/>
    </location>
</feature>
<feature type="compositionally biased region" description="Pro residues" evidence="1">
    <location>
        <begin position="731"/>
        <end position="756"/>
    </location>
</feature>
<dbReference type="Proteomes" id="UP000578819">
    <property type="component" value="Unassembled WGS sequence"/>
</dbReference>
<sequence length="821" mass="81512">MTGSPLLNPSDEFSSSLAAWGNPSFVGSLGHALGPAEPAGVLHDLTVPVAPASAHSAPPQPHSVDPPLALPPTRTASSKPSVQRQVSGTPAAPPPSFAPLSSPAPSPSFAPSPSSTPIPSAASPPERLAPTEYLVPAEPLTVSRLTVAPPPPVSLTLPVVAAPPVIPALDPVPTAPPVPASSEVAAPTESSNVQRQPEPGGENVPELTPEGVAPTIGVAAVEQAGDTQDSTAADSPVFSSYDPSPASSAPPVVVSRSLADSRPSAPSPPSVASPPSSPGIEWSASARAGDGPAAAIVQRSTDFLADAGSATRPSRRLGLGEPIVPPTLPMTAQRTPTNPSMPTGPVVGPPESAPAGPVMPMVQRTQAAASPSGPASNPTAPTPGPAQAQAPTLPAVTTPTLPANPSGTADLLGSEVIVSRLAESVGTDPAGQGAGTSNSEPATRNQFDELPLTDGPSPAESPRPVAASPSDPVPPPSVAWTDTAPADSVPTLGNTELATATPNVSSAAHGSADGRSIQRLTEPASLDLPLSPPAGGDRSTPSSAMEASRSTTVAAPPPVVARLIGDRPIEPLTGEGKESASPYLPAPLPPTVQRVHWGAAPDGPTGDGSTALRRAATADMSYPASGPTSTPPPSGGDLPTGAGAGHPGGDQLGLVTVVPVQRWGDVGPVPGLPRALTQPSPSHGVANPPVLAVPHLVSQPAGVLATPAVTSVAQRLPEPMMPPVAQRLPEPTTPPDPPSTVPEEPAPAPEPEPAPAPTTSGATPPPPAPGGGSPGSTGAVGAAGVAEPEELLKKLFDPLLRRLKTELRLDRERYGVLDGPD</sequence>
<accession>A0A7W7SWT2</accession>
<feature type="region of interest" description="Disordered" evidence="1">
    <location>
        <begin position="1"/>
        <end position="38"/>
    </location>
</feature>
<feature type="compositionally biased region" description="Polar residues" evidence="1">
    <location>
        <begin position="1"/>
        <end position="17"/>
    </location>
</feature>
<feature type="compositionally biased region" description="Polar residues" evidence="1">
    <location>
        <begin position="74"/>
        <end position="88"/>
    </location>
</feature>
<dbReference type="RefSeq" id="WP_184538642.1">
    <property type="nucleotide sequence ID" value="NZ_JACHJW010000001.1"/>
</dbReference>
<feature type="compositionally biased region" description="Low complexity" evidence="1">
    <location>
        <begin position="237"/>
        <end position="264"/>
    </location>
</feature>
<evidence type="ECO:0000313" key="2">
    <source>
        <dbReference type="EMBL" id="MBB4962440.1"/>
    </source>
</evidence>
<evidence type="ECO:0000256" key="1">
    <source>
        <dbReference type="SAM" id="MobiDB-lite"/>
    </source>
</evidence>